<sequence length="40" mass="4444">MKAIDEDKNPSPSFVDGVECQRVLNAIGKSIQVGRWVKVE</sequence>
<protein>
    <recommendedName>
        <fullName evidence="2">Gfo/Idh/MocA-like oxidoreductase C-terminal domain-containing protein</fullName>
    </recommendedName>
</protein>
<evidence type="ECO:0000313" key="1">
    <source>
        <dbReference type="EMBL" id="GAG66521.1"/>
    </source>
</evidence>
<name>X1B3H1_9ZZZZ</name>
<proteinExistence type="predicted"/>
<evidence type="ECO:0008006" key="2">
    <source>
        <dbReference type="Google" id="ProtNLM"/>
    </source>
</evidence>
<dbReference type="AlphaFoldDB" id="X1B3H1"/>
<accession>X1B3H1</accession>
<comment type="caution">
    <text evidence="1">The sequence shown here is derived from an EMBL/GenBank/DDBJ whole genome shotgun (WGS) entry which is preliminary data.</text>
</comment>
<dbReference type="EMBL" id="BART01007965">
    <property type="protein sequence ID" value="GAG66521.1"/>
    <property type="molecule type" value="Genomic_DNA"/>
</dbReference>
<reference evidence="1" key="1">
    <citation type="journal article" date="2014" name="Front. Microbiol.">
        <title>High frequency of phylogenetically diverse reductive dehalogenase-homologous genes in deep subseafloor sedimentary metagenomes.</title>
        <authorList>
            <person name="Kawai M."/>
            <person name="Futagami T."/>
            <person name="Toyoda A."/>
            <person name="Takaki Y."/>
            <person name="Nishi S."/>
            <person name="Hori S."/>
            <person name="Arai W."/>
            <person name="Tsubouchi T."/>
            <person name="Morono Y."/>
            <person name="Uchiyama I."/>
            <person name="Ito T."/>
            <person name="Fujiyama A."/>
            <person name="Inagaki F."/>
            <person name="Takami H."/>
        </authorList>
    </citation>
    <scope>NUCLEOTIDE SEQUENCE</scope>
    <source>
        <strain evidence="1">Expedition CK06-06</strain>
    </source>
</reference>
<dbReference type="Gene3D" id="3.30.360.10">
    <property type="entry name" value="Dihydrodipicolinate Reductase, domain 2"/>
    <property type="match status" value="1"/>
</dbReference>
<gene>
    <name evidence="1" type="ORF">S01H4_18014</name>
</gene>
<organism evidence="1">
    <name type="scientific">marine sediment metagenome</name>
    <dbReference type="NCBI Taxonomy" id="412755"/>
    <lineage>
        <taxon>unclassified sequences</taxon>
        <taxon>metagenomes</taxon>
        <taxon>ecological metagenomes</taxon>
    </lineage>
</organism>